<dbReference type="Proteomes" id="UP000220768">
    <property type="component" value="Unassembled WGS sequence"/>
</dbReference>
<reference evidence="2 3" key="1">
    <citation type="submission" date="2017-09" db="EMBL/GenBank/DDBJ databases">
        <title>Comparative genomics of rhizobia isolated from Phaseolus vulgaris in China.</title>
        <authorList>
            <person name="Tong W."/>
        </authorList>
    </citation>
    <scope>NUCLEOTIDE SEQUENCE [LARGE SCALE GENOMIC DNA]</scope>
    <source>
        <strain evidence="2 3">C5</strain>
    </source>
</reference>
<dbReference type="InterPro" id="IPR007712">
    <property type="entry name" value="RelE/ParE_toxin"/>
</dbReference>
<keyword evidence="1" id="KW-1277">Toxin-antitoxin system</keyword>
<dbReference type="EMBL" id="NWSV01000024">
    <property type="protein sequence ID" value="PDT01341.1"/>
    <property type="molecule type" value="Genomic_DNA"/>
</dbReference>
<evidence type="ECO:0000313" key="2">
    <source>
        <dbReference type="EMBL" id="PDT01341.1"/>
    </source>
</evidence>
<dbReference type="Pfam" id="PF05016">
    <property type="entry name" value="ParE_toxin"/>
    <property type="match status" value="1"/>
</dbReference>
<name>A0A2A6J5T0_9HYPH</name>
<organism evidence="2 3">
    <name type="scientific">Rhizobium chutanense</name>
    <dbReference type="NCBI Taxonomy" id="2035448"/>
    <lineage>
        <taxon>Bacteria</taxon>
        <taxon>Pseudomonadati</taxon>
        <taxon>Pseudomonadota</taxon>
        <taxon>Alphaproteobacteria</taxon>
        <taxon>Hyphomicrobiales</taxon>
        <taxon>Rhizobiaceae</taxon>
        <taxon>Rhizobium/Agrobacterium group</taxon>
        <taxon>Rhizobium</taxon>
    </lineage>
</organism>
<dbReference type="Gene3D" id="3.30.2310.20">
    <property type="entry name" value="RelE-like"/>
    <property type="match status" value="1"/>
</dbReference>
<proteinExistence type="predicted"/>
<evidence type="ECO:0000256" key="1">
    <source>
        <dbReference type="ARBA" id="ARBA00022649"/>
    </source>
</evidence>
<accession>A0A2A6J5T0</accession>
<comment type="caution">
    <text evidence="2">The sequence shown here is derived from an EMBL/GenBank/DDBJ whole genome shotgun (WGS) entry which is preliminary data.</text>
</comment>
<dbReference type="AlphaFoldDB" id="A0A2A6J5T0"/>
<evidence type="ECO:0000313" key="3">
    <source>
        <dbReference type="Proteomes" id="UP000220768"/>
    </source>
</evidence>
<protein>
    <submittedName>
        <fullName evidence="2">Plasmid stabilization protein</fullName>
    </submittedName>
</protein>
<sequence length="103" mass="11739">MPADLVWSPQALADIRDIYVQVGLEQPQAAERLFDSFERKAKLLIEQSRLGRRRPEIRPGARMLVEAPFVMLYETIPDTDDGPVQTVNIVRVLHGRRDLASLD</sequence>
<gene>
    <name evidence="2" type="ORF">CO666_25965</name>
</gene>
<dbReference type="InterPro" id="IPR035093">
    <property type="entry name" value="RelE/ParE_toxin_dom_sf"/>
</dbReference>
<dbReference type="RefSeq" id="WP_097614913.1">
    <property type="nucleotide sequence ID" value="NZ_NWSV01000024.1"/>
</dbReference>
<keyword evidence="3" id="KW-1185">Reference proteome</keyword>